<dbReference type="PROSITE" id="PS00217">
    <property type="entry name" value="SUGAR_TRANSPORT_2"/>
    <property type="match status" value="1"/>
</dbReference>
<dbReference type="PROSITE" id="PS00216">
    <property type="entry name" value="SUGAR_TRANSPORT_1"/>
    <property type="match status" value="1"/>
</dbReference>
<dbReference type="Proteomes" id="UP001201262">
    <property type="component" value="Unassembled WGS sequence"/>
</dbReference>
<proteinExistence type="inferred from homology"/>
<evidence type="ECO:0000256" key="1">
    <source>
        <dbReference type="ARBA" id="ARBA00004141"/>
    </source>
</evidence>
<dbReference type="GeneID" id="70249074"/>
<dbReference type="Gene3D" id="1.20.1250.20">
    <property type="entry name" value="MFS general substrate transporter like domains"/>
    <property type="match status" value="1"/>
</dbReference>
<evidence type="ECO:0000259" key="7">
    <source>
        <dbReference type="PROSITE" id="PS50850"/>
    </source>
</evidence>
<protein>
    <submittedName>
        <fullName evidence="8">MFS sugar transporter-like protein</fullName>
    </submittedName>
</protein>
<evidence type="ECO:0000313" key="8">
    <source>
        <dbReference type="EMBL" id="KAH8689437.1"/>
    </source>
</evidence>
<comment type="subcellular location">
    <subcellularLocation>
        <location evidence="1">Membrane</location>
        <topology evidence="1">Multi-pass membrane protein</topology>
    </subcellularLocation>
</comment>
<evidence type="ECO:0000256" key="3">
    <source>
        <dbReference type="ARBA" id="ARBA00022692"/>
    </source>
</evidence>
<keyword evidence="3 6" id="KW-0812">Transmembrane</keyword>
<dbReference type="SUPFAM" id="SSF103473">
    <property type="entry name" value="MFS general substrate transporter"/>
    <property type="match status" value="1"/>
</dbReference>
<dbReference type="GO" id="GO:0005351">
    <property type="term" value="F:carbohydrate:proton symporter activity"/>
    <property type="evidence" value="ECO:0007669"/>
    <property type="project" value="TreeGrafter"/>
</dbReference>
<evidence type="ECO:0000256" key="5">
    <source>
        <dbReference type="ARBA" id="ARBA00023136"/>
    </source>
</evidence>
<accession>A0AAD4KDS9</accession>
<keyword evidence="9" id="KW-1185">Reference proteome</keyword>
<dbReference type="RefSeq" id="XP_046065791.1">
    <property type="nucleotide sequence ID" value="XM_046218787.1"/>
</dbReference>
<feature type="domain" description="Major facilitator superfamily (MFS) profile" evidence="7">
    <location>
        <begin position="28"/>
        <end position="445"/>
    </location>
</feature>
<dbReference type="EMBL" id="JAJTJA010000015">
    <property type="protein sequence ID" value="KAH8689437.1"/>
    <property type="molecule type" value="Genomic_DNA"/>
</dbReference>
<feature type="transmembrane region" description="Helical" evidence="6">
    <location>
        <begin position="21"/>
        <end position="41"/>
    </location>
</feature>
<dbReference type="InterPro" id="IPR020846">
    <property type="entry name" value="MFS_dom"/>
</dbReference>
<feature type="transmembrane region" description="Helical" evidence="6">
    <location>
        <begin position="278"/>
        <end position="298"/>
    </location>
</feature>
<keyword evidence="8" id="KW-0762">Sugar transport</keyword>
<evidence type="ECO:0000256" key="6">
    <source>
        <dbReference type="SAM" id="Phobius"/>
    </source>
</evidence>
<reference evidence="8" key="1">
    <citation type="submission" date="2021-12" db="EMBL/GenBank/DDBJ databases">
        <title>Convergent genome expansion in fungi linked to evolution of root-endophyte symbiosis.</title>
        <authorList>
            <consortium name="DOE Joint Genome Institute"/>
            <person name="Ke Y.-H."/>
            <person name="Bonito G."/>
            <person name="Liao H.-L."/>
            <person name="Looney B."/>
            <person name="Rojas-Flechas A."/>
            <person name="Nash J."/>
            <person name="Hameed K."/>
            <person name="Schadt C."/>
            <person name="Martin F."/>
            <person name="Crous P.W."/>
            <person name="Miettinen O."/>
            <person name="Magnuson J.K."/>
            <person name="Labbe J."/>
            <person name="Jacobson D."/>
            <person name="Doktycz M.J."/>
            <person name="Veneault-Fourrey C."/>
            <person name="Kuo A."/>
            <person name="Mondo S."/>
            <person name="Calhoun S."/>
            <person name="Riley R."/>
            <person name="Ohm R."/>
            <person name="LaButti K."/>
            <person name="Andreopoulos B."/>
            <person name="Pangilinan J."/>
            <person name="Nolan M."/>
            <person name="Tritt A."/>
            <person name="Clum A."/>
            <person name="Lipzen A."/>
            <person name="Daum C."/>
            <person name="Barry K."/>
            <person name="Grigoriev I.V."/>
            <person name="Vilgalys R."/>
        </authorList>
    </citation>
    <scope>NUCLEOTIDE SEQUENCE</scope>
    <source>
        <strain evidence="8">PMI_201</strain>
    </source>
</reference>
<feature type="transmembrane region" description="Helical" evidence="6">
    <location>
        <begin position="118"/>
        <end position="141"/>
    </location>
</feature>
<dbReference type="Pfam" id="PF00083">
    <property type="entry name" value="Sugar_tr"/>
    <property type="match status" value="1"/>
</dbReference>
<dbReference type="InterPro" id="IPR050360">
    <property type="entry name" value="MFS_Sugar_Transporters"/>
</dbReference>
<gene>
    <name evidence="8" type="ORF">BGW36DRAFT_401805</name>
</gene>
<keyword evidence="8" id="KW-0813">Transport</keyword>
<feature type="transmembrane region" description="Helical" evidence="6">
    <location>
        <begin position="153"/>
        <end position="174"/>
    </location>
</feature>
<evidence type="ECO:0000313" key="9">
    <source>
        <dbReference type="Proteomes" id="UP001201262"/>
    </source>
</evidence>
<dbReference type="AlphaFoldDB" id="A0AAD4KDS9"/>
<evidence type="ECO:0000256" key="2">
    <source>
        <dbReference type="ARBA" id="ARBA00010992"/>
    </source>
</evidence>
<dbReference type="PANTHER" id="PTHR48022:SF31">
    <property type="entry name" value="HEXOSE TRANSPORTER"/>
    <property type="match status" value="1"/>
</dbReference>
<feature type="transmembrane region" description="Helical" evidence="6">
    <location>
        <begin position="318"/>
        <end position="335"/>
    </location>
</feature>
<feature type="transmembrane region" description="Helical" evidence="6">
    <location>
        <begin position="95"/>
        <end position="112"/>
    </location>
</feature>
<dbReference type="InterPro" id="IPR036259">
    <property type="entry name" value="MFS_trans_sf"/>
</dbReference>
<keyword evidence="4 6" id="KW-1133">Transmembrane helix</keyword>
<feature type="transmembrane region" description="Helical" evidence="6">
    <location>
        <begin position="342"/>
        <end position="361"/>
    </location>
</feature>
<feature type="transmembrane region" description="Helical" evidence="6">
    <location>
        <begin position="186"/>
        <end position="206"/>
    </location>
</feature>
<evidence type="ECO:0000256" key="4">
    <source>
        <dbReference type="ARBA" id="ARBA00022989"/>
    </source>
</evidence>
<comment type="similarity">
    <text evidence="2">Belongs to the major facilitator superfamily. Sugar transporter (TC 2.A.1.1) family.</text>
</comment>
<sequence length="476" mass="51952">MSLLVTEMQSTKQPSCVPRRSSVLTLLVFLVVLVNSMTLGYDGNMMNSLMILPSFSDYMHFTTATQSLSSSIIWIGGAAIAPFGGPFVDKFGRKNGMLGAAVISFIGIALQGSSQNAAMFMVARFILGMGVGFGSIACPTYASEVAPTKYRAFLLGFYYDIWYFGGMIAALITYKTAELQSAWSWRLPSLLQAIPSILSVALLPFVPETPRWLVAQGKNEEALQALAIIIADGDVTNTEVNMTYSQIVGTIAYERENPASHGWLAAVKTPSNRRRTTLAISVALIGNLSGSAIASYWLGTMLSQAGISDTYSQLQINIALNVWCLACAGTGTLIADRVGRKMLAIGSLLFALVSLYLVGALTKCECGYSFGWTTLLVMYPPEVLNFSLRANGMAIYTFMSNSASVFATFIMPFALNSIGWKTYMINASWDVLEVIFVALFWVETSKRSLEEIDELFEGEIHSSNDNFVRQYVLREA</sequence>
<dbReference type="GO" id="GO:0016020">
    <property type="term" value="C:membrane"/>
    <property type="evidence" value="ECO:0007669"/>
    <property type="project" value="UniProtKB-SubCell"/>
</dbReference>
<dbReference type="PANTHER" id="PTHR48022">
    <property type="entry name" value="PLASTIDIC GLUCOSE TRANSPORTER 4"/>
    <property type="match status" value="1"/>
</dbReference>
<dbReference type="InterPro" id="IPR005828">
    <property type="entry name" value="MFS_sugar_transport-like"/>
</dbReference>
<feature type="transmembrane region" description="Helical" evidence="6">
    <location>
        <begin position="393"/>
        <end position="411"/>
    </location>
</feature>
<keyword evidence="5 6" id="KW-0472">Membrane</keyword>
<organism evidence="8 9">
    <name type="scientific">Talaromyces proteolyticus</name>
    <dbReference type="NCBI Taxonomy" id="1131652"/>
    <lineage>
        <taxon>Eukaryota</taxon>
        <taxon>Fungi</taxon>
        <taxon>Dikarya</taxon>
        <taxon>Ascomycota</taxon>
        <taxon>Pezizomycotina</taxon>
        <taxon>Eurotiomycetes</taxon>
        <taxon>Eurotiomycetidae</taxon>
        <taxon>Eurotiales</taxon>
        <taxon>Trichocomaceae</taxon>
        <taxon>Talaromyces</taxon>
        <taxon>Talaromyces sect. Bacilispori</taxon>
    </lineage>
</organism>
<name>A0AAD4KDS9_9EURO</name>
<comment type="caution">
    <text evidence="8">The sequence shown here is derived from an EMBL/GenBank/DDBJ whole genome shotgun (WGS) entry which is preliminary data.</text>
</comment>
<dbReference type="PROSITE" id="PS50850">
    <property type="entry name" value="MFS"/>
    <property type="match status" value="1"/>
</dbReference>
<dbReference type="InterPro" id="IPR005829">
    <property type="entry name" value="Sugar_transporter_CS"/>
</dbReference>
<feature type="transmembrane region" description="Helical" evidence="6">
    <location>
        <begin position="61"/>
        <end position="83"/>
    </location>
</feature>